<organism evidence="3">
    <name type="scientific">Taylorella asinigenitalis 14/45</name>
    <dbReference type="NCBI Taxonomy" id="1091495"/>
    <lineage>
        <taxon>Bacteria</taxon>
        <taxon>Pseudomonadati</taxon>
        <taxon>Pseudomonadota</taxon>
        <taxon>Betaproteobacteria</taxon>
        <taxon>Burkholderiales</taxon>
        <taxon>Alcaligenaceae</taxon>
        <taxon>Taylorella</taxon>
    </lineage>
</organism>
<dbReference type="Gene3D" id="3.40.50.720">
    <property type="entry name" value="NAD(P)-binding Rossmann-like Domain"/>
    <property type="match status" value="1"/>
</dbReference>
<dbReference type="NCBIfam" id="NF004281">
    <property type="entry name" value="PRK05690.1"/>
    <property type="match status" value="1"/>
</dbReference>
<dbReference type="EMBL" id="HE681424">
    <property type="protein sequence ID" value="CCG19508.1"/>
    <property type="molecule type" value="Genomic_DNA"/>
</dbReference>
<accession>I7J1H6</accession>
<dbReference type="AlphaFoldDB" id="I7J1H6"/>
<dbReference type="InterPro" id="IPR000594">
    <property type="entry name" value="ThiF_NAD_FAD-bd"/>
</dbReference>
<proteinExistence type="inferred from homology"/>
<dbReference type="HOGENOM" id="CLU_013325_10_3_4"/>
<evidence type="ECO:0000259" key="2">
    <source>
        <dbReference type="Pfam" id="PF00899"/>
    </source>
</evidence>
<dbReference type="InterPro" id="IPR045886">
    <property type="entry name" value="ThiF/MoeB/HesA"/>
</dbReference>
<dbReference type="PANTHER" id="PTHR10953:SF102">
    <property type="entry name" value="ADENYLYLTRANSFERASE AND SULFURTRANSFERASE MOCS3"/>
    <property type="match status" value="1"/>
</dbReference>
<reference evidence="3" key="1">
    <citation type="journal article" date="2012" name="Vet. Microbiol.">
        <title>Comparative genomic analyses of the Taylorellae.</title>
        <authorList>
            <person name="Hauser H."/>
            <person name="Richter D.C."/>
            <person name="van Tonder A."/>
            <person name="Clark L."/>
            <person name="Preston A."/>
        </authorList>
    </citation>
    <scope>NUCLEOTIDE SEQUENCE</scope>
    <source>
        <strain evidence="3">14/45</strain>
    </source>
</reference>
<dbReference type="RefSeq" id="WP_015551601.1">
    <property type="nucleotide sequence ID" value="NC_021033.1"/>
</dbReference>
<evidence type="ECO:0000313" key="3">
    <source>
        <dbReference type="EMBL" id="CCG19508.1"/>
    </source>
</evidence>
<dbReference type="GO" id="GO:0004792">
    <property type="term" value="F:thiosulfate-cyanide sulfurtransferase activity"/>
    <property type="evidence" value="ECO:0007669"/>
    <property type="project" value="TreeGrafter"/>
</dbReference>
<feature type="domain" description="THIF-type NAD/FAD binding fold" evidence="2">
    <location>
        <begin position="4"/>
        <end position="238"/>
    </location>
</feature>
<comment type="similarity">
    <text evidence="1">Belongs to the HesA/MoeB/ThiF family.</text>
</comment>
<dbReference type="InterPro" id="IPR035985">
    <property type="entry name" value="Ubiquitin-activating_enz"/>
</dbReference>
<gene>
    <name evidence="3" type="ORF">KUM_0716</name>
</gene>
<protein>
    <submittedName>
        <fullName evidence="3">UBA/THIF-type NAD/FAD binding fold containing protein</fullName>
    </submittedName>
</protein>
<name>I7J1H6_9BURK</name>
<dbReference type="BioCyc" id="TASI1091495:G13GE-715-MONOMER"/>
<dbReference type="GO" id="GO:0016779">
    <property type="term" value="F:nucleotidyltransferase activity"/>
    <property type="evidence" value="ECO:0007669"/>
    <property type="project" value="TreeGrafter"/>
</dbReference>
<dbReference type="GO" id="GO:0008146">
    <property type="term" value="F:sulfotransferase activity"/>
    <property type="evidence" value="ECO:0007669"/>
    <property type="project" value="TreeGrafter"/>
</dbReference>
<sequence>MLRYSRHLMLDNFGFEGQEKIGCSRIAIIGLGGLGSAASMYLAASGVGELVLIDDDIVDLSNLQRQIVHNESEVGFKKVVSAKESLSKLNSEIKITQIGKKFSDSLLEGKFDVILDCTDNFKTRQEINSYCVKHGTPLVSAAALQWTGHIATFDLRREDSPCYACLYDPSDVAPCESCATLGVISPLLGIMGSFQALEAIKLIVGSSERTLCGQLLKFDAFTSTWERLNLNRNPRCSVCK</sequence>
<dbReference type="CDD" id="cd00757">
    <property type="entry name" value="ThiF_MoeB_HesA_family"/>
    <property type="match status" value="1"/>
</dbReference>
<evidence type="ECO:0000256" key="1">
    <source>
        <dbReference type="ARBA" id="ARBA00009919"/>
    </source>
</evidence>
<dbReference type="Pfam" id="PF00899">
    <property type="entry name" value="ThiF"/>
    <property type="match status" value="1"/>
</dbReference>
<dbReference type="GO" id="GO:0008641">
    <property type="term" value="F:ubiquitin-like modifier activating enzyme activity"/>
    <property type="evidence" value="ECO:0007669"/>
    <property type="project" value="InterPro"/>
</dbReference>
<dbReference type="FunFam" id="3.40.50.720:FF:000080">
    <property type="entry name" value="Thiazole biosynthesis adenylyltransferase ThiF"/>
    <property type="match status" value="1"/>
</dbReference>
<dbReference type="SUPFAM" id="SSF69572">
    <property type="entry name" value="Activating enzymes of the ubiquitin-like proteins"/>
    <property type="match status" value="1"/>
</dbReference>
<dbReference type="GO" id="GO:0005829">
    <property type="term" value="C:cytosol"/>
    <property type="evidence" value="ECO:0007669"/>
    <property type="project" value="TreeGrafter"/>
</dbReference>
<dbReference type="PANTHER" id="PTHR10953">
    <property type="entry name" value="UBIQUITIN-ACTIVATING ENZYME E1"/>
    <property type="match status" value="1"/>
</dbReference>
<dbReference type="KEGG" id="tat:KUM_0716"/>